<evidence type="ECO:0000256" key="4">
    <source>
        <dbReference type="ARBA" id="ARBA00022833"/>
    </source>
</evidence>
<evidence type="ECO:0000256" key="5">
    <source>
        <dbReference type="PROSITE-ProRule" id="PRU00042"/>
    </source>
</evidence>
<dbReference type="InterPro" id="IPR036236">
    <property type="entry name" value="Znf_C2H2_sf"/>
</dbReference>
<feature type="domain" description="C2H2-type" evidence="6">
    <location>
        <begin position="55"/>
        <end position="83"/>
    </location>
</feature>
<reference evidence="7 8" key="1">
    <citation type="journal article" date="2023" name="Nat. Commun.">
        <title>Origin of minicircular mitochondrial genomes in red algae.</title>
        <authorList>
            <person name="Lee Y."/>
            <person name="Cho C.H."/>
            <person name="Lee Y.M."/>
            <person name="Park S.I."/>
            <person name="Yang J.H."/>
            <person name="West J.A."/>
            <person name="Bhattacharya D."/>
            <person name="Yoon H.S."/>
        </authorList>
    </citation>
    <scope>NUCLEOTIDE SEQUENCE [LARGE SCALE GENOMIC DNA]</scope>
    <source>
        <strain evidence="7 8">CCMP1338</strain>
        <tissue evidence="7">Whole cell</tissue>
    </source>
</reference>
<protein>
    <recommendedName>
        <fullName evidence="6">C2H2-type domain-containing protein</fullName>
    </recommendedName>
</protein>
<evidence type="ECO:0000259" key="6">
    <source>
        <dbReference type="PROSITE" id="PS50157"/>
    </source>
</evidence>
<keyword evidence="2" id="KW-0677">Repeat</keyword>
<evidence type="ECO:0000256" key="3">
    <source>
        <dbReference type="ARBA" id="ARBA00022771"/>
    </source>
</evidence>
<dbReference type="GO" id="GO:0000977">
    <property type="term" value="F:RNA polymerase II transcription regulatory region sequence-specific DNA binding"/>
    <property type="evidence" value="ECO:0007669"/>
    <property type="project" value="TreeGrafter"/>
</dbReference>
<sequence>MDLKLLLSTQPGGAFEEKRKSQVKSYFCEKCSTGFTAKGSLKVHLRTVHEGLRPYGCGECNKQFGTRNNLMRHQRIVHLNQKPYFCGACKQYFVTLSSVNRHISRKHKESSVS</sequence>
<dbReference type="Proteomes" id="UP001157974">
    <property type="component" value="Unassembled WGS sequence"/>
</dbReference>
<comment type="caution">
    <text evidence="7">The sequence shown here is derived from an EMBL/GenBank/DDBJ whole genome shotgun (WGS) entry which is preliminary data.</text>
</comment>
<dbReference type="Pfam" id="PF00096">
    <property type="entry name" value="zf-C2H2"/>
    <property type="match status" value="2"/>
</dbReference>
<dbReference type="EMBL" id="JAMWBK010000001">
    <property type="protein sequence ID" value="KAJ8908865.1"/>
    <property type="molecule type" value="Genomic_DNA"/>
</dbReference>
<dbReference type="FunFam" id="3.30.160.60:FF:000690">
    <property type="entry name" value="Zinc finger protein 354C"/>
    <property type="match status" value="1"/>
</dbReference>
<evidence type="ECO:0000256" key="1">
    <source>
        <dbReference type="ARBA" id="ARBA00022723"/>
    </source>
</evidence>
<dbReference type="PROSITE" id="PS00028">
    <property type="entry name" value="ZINC_FINGER_C2H2_1"/>
    <property type="match status" value="3"/>
</dbReference>
<dbReference type="GO" id="GO:0000981">
    <property type="term" value="F:DNA-binding transcription factor activity, RNA polymerase II-specific"/>
    <property type="evidence" value="ECO:0007669"/>
    <property type="project" value="TreeGrafter"/>
</dbReference>
<dbReference type="GO" id="GO:0008270">
    <property type="term" value="F:zinc ion binding"/>
    <property type="evidence" value="ECO:0007669"/>
    <property type="project" value="UniProtKB-KW"/>
</dbReference>
<proteinExistence type="predicted"/>
<dbReference type="PANTHER" id="PTHR24379">
    <property type="entry name" value="KRAB AND ZINC FINGER DOMAIN-CONTAINING"/>
    <property type="match status" value="1"/>
</dbReference>
<feature type="domain" description="C2H2-type" evidence="6">
    <location>
        <begin position="26"/>
        <end position="54"/>
    </location>
</feature>
<name>A0AAV8V1Y7_9RHOD</name>
<evidence type="ECO:0000256" key="2">
    <source>
        <dbReference type="ARBA" id="ARBA00022737"/>
    </source>
</evidence>
<dbReference type="InterPro" id="IPR013087">
    <property type="entry name" value="Znf_C2H2_type"/>
</dbReference>
<dbReference type="SUPFAM" id="SSF57667">
    <property type="entry name" value="beta-beta-alpha zinc fingers"/>
    <property type="match status" value="2"/>
</dbReference>
<gene>
    <name evidence="7" type="ORF">NDN08_005569</name>
</gene>
<dbReference type="SMART" id="SM00355">
    <property type="entry name" value="ZnF_C2H2"/>
    <property type="match status" value="3"/>
</dbReference>
<dbReference type="AlphaFoldDB" id="A0AAV8V1Y7"/>
<keyword evidence="4" id="KW-0862">Zinc</keyword>
<dbReference type="PROSITE" id="PS50157">
    <property type="entry name" value="ZINC_FINGER_C2H2_2"/>
    <property type="match status" value="2"/>
</dbReference>
<dbReference type="Gene3D" id="3.30.160.60">
    <property type="entry name" value="Classic Zinc Finger"/>
    <property type="match status" value="2"/>
</dbReference>
<organism evidence="7 8">
    <name type="scientific">Rhodosorus marinus</name>
    <dbReference type="NCBI Taxonomy" id="101924"/>
    <lineage>
        <taxon>Eukaryota</taxon>
        <taxon>Rhodophyta</taxon>
        <taxon>Stylonematophyceae</taxon>
        <taxon>Stylonematales</taxon>
        <taxon>Stylonemataceae</taxon>
        <taxon>Rhodosorus</taxon>
    </lineage>
</organism>
<dbReference type="PANTHER" id="PTHR24379:SF127">
    <property type="entry name" value="BLOODY FINGERS-RELATED"/>
    <property type="match status" value="1"/>
</dbReference>
<dbReference type="GO" id="GO:0005634">
    <property type="term" value="C:nucleus"/>
    <property type="evidence" value="ECO:0007669"/>
    <property type="project" value="TreeGrafter"/>
</dbReference>
<keyword evidence="3 5" id="KW-0863">Zinc-finger</keyword>
<evidence type="ECO:0000313" key="7">
    <source>
        <dbReference type="EMBL" id="KAJ8908865.1"/>
    </source>
</evidence>
<accession>A0AAV8V1Y7</accession>
<keyword evidence="8" id="KW-1185">Reference proteome</keyword>
<evidence type="ECO:0000313" key="8">
    <source>
        <dbReference type="Proteomes" id="UP001157974"/>
    </source>
</evidence>
<keyword evidence="1" id="KW-0479">Metal-binding</keyword>